<keyword evidence="2" id="KW-1185">Reference proteome</keyword>
<sequence>MSLELNTHRFWRDSIKNNEENDCTERFFGLEKMVRYPCFDNRRSVIDSTNIIYSKYLPVGCGADIKAKNKRINEIPLIPVKRKLIDTLKNRKNVMYLILGLRKSNLLKLYCSSCWMSKYTWLYINLGFKIEGIMKLRILKRKVMSFRRWCKNKNHSTTNIVKVNCYKYWIISKLNLSHLLFLNSILIIFKHNRSMRKCDSEALYCINFKLNTPKPEFLSGYHFLKCTKMYNLKNGYNKRSVKKMSQLLILYRKLKKKKVNLLKDYSIGIFSTFKLVLTIFNKNNQ</sequence>
<evidence type="ECO:0000313" key="2">
    <source>
        <dbReference type="Proteomes" id="UP000475862"/>
    </source>
</evidence>
<proteinExistence type="predicted"/>
<comment type="caution">
    <text evidence="1">The sequence shown here is derived from an EMBL/GenBank/DDBJ whole genome shotgun (WGS) entry which is preliminary data.</text>
</comment>
<reference evidence="1 2" key="1">
    <citation type="submission" date="2019-08" db="EMBL/GenBank/DDBJ databases">
        <title>The genome of the soybean aphid Biotype 1, its phylome, world population structure and adaptation to the North American continent.</title>
        <authorList>
            <person name="Giordano R."/>
            <person name="Donthu R.K."/>
            <person name="Hernandez A.G."/>
            <person name="Wright C.L."/>
            <person name="Zimin A.V."/>
        </authorList>
    </citation>
    <scope>NUCLEOTIDE SEQUENCE [LARGE SCALE GENOMIC DNA]</scope>
    <source>
        <tissue evidence="1">Whole aphids</tissue>
    </source>
</reference>
<dbReference type="EMBL" id="VYZN01000042">
    <property type="protein sequence ID" value="KAE9530963.1"/>
    <property type="molecule type" value="Genomic_DNA"/>
</dbReference>
<name>A0A6G0TDE1_APHGL</name>
<accession>A0A6G0TDE1</accession>
<protein>
    <submittedName>
        <fullName evidence="1">Uncharacterized protein</fullName>
    </submittedName>
</protein>
<dbReference type="AlphaFoldDB" id="A0A6G0TDE1"/>
<evidence type="ECO:0000313" key="1">
    <source>
        <dbReference type="EMBL" id="KAE9530963.1"/>
    </source>
</evidence>
<gene>
    <name evidence="1" type="ORF">AGLY_011425</name>
</gene>
<dbReference type="Proteomes" id="UP000475862">
    <property type="component" value="Unassembled WGS sequence"/>
</dbReference>
<organism evidence="1 2">
    <name type="scientific">Aphis glycines</name>
    <name type="common">Soybean aphid</name>
    <dbReference type="NCBI Taxonomy" id="307491"/>
    <lineage>
        <taxon>Eukaryota</taxon>
        <taxon>Metazoa</taxon>
        <taxon>Ecdysozoa</taxon>
        <taxon>Arthropoda</taxon>
        <taxon>Hexapoda</taxon>
        <taxon>Insecta</taxon>
        <taxon>Pterygota</taxon>
        <taxon>Neoptera</taxon>
        <taxon>Paraneoptera</taxon>
        <taxon>Hemiptera</taxon>
        <taxon>Sternorrhyncha</taxon>
        <taxon>Aphidomorpha</taxon>
        <taxon>Aphidoidea</taxon>
        <taxon>Aphididae</taxon>
        <taxon>Aphidini</taxon>
        <taxon>Aphis</taxon>
        <taxon>Aphis</taxon>
    </lineage>
</organism>